<accession>A0AAV1ZGG0</accession>
<dbReference type="AlphaFoldDB" id="A0AAV1ZGG0"/>
<dbReference type="EMBL" id="CAXIEN010000048">
    <property type="protein sequence ID" value="CAL1270517.1"/>
    <property type="molecule type" value="Genomic_DNA"/>
</dbReference>
<evidence type="ECO:0000313" key="2">
    <source>
        <dbReference type="Proteomes" id="UP001497382"/>
    </source>
</evidence>
<reference evidence="1 2" key="1">
    <citation type="submission" date="2024-04" db="EMBL/GenBank/DDBJ databases">
        <authorList>
            <person name="Rising A."/>
            <person name="Reimegard J."/>
            <person name="Sonavane S."/>
            <person name="Akerstrom W."/>
            <person name="Nylinder S."/>
            <person name="Hedman E."/>
            <person name="Kallberg Y."/>
        </authorList>
    </citation>
    <scope>NUCLEOTIDE SEQUENCE [LARGE SCALE GENOMIC DNA]</scope>
</reference>
<name>A0AAV1ZGG0_9ARAC</name>
<sequence>MKDLWQNGFHRDLEQPEAPFQNLQALHEMILF</sequence>
<comment type="caution">
    <text evidence="1">The sequence shown here is derived from an EMBL/GenBank/DDBJ whole genome shotgun (WGS) entry which is preliminary data.</text>
</comment>
<protein>
    <submittedName>
        <fullName evidence="1">Uncharacterized protein</fullName>
    </submittedName>
</protein>
<evidence type="ECO:0000313" key="1">
    <source>
        <dbReference type="EMBL" id="CAL1270517.1"/>
    </source>
</evidence>
<dbReference type="Proteomes" id="UP001497382">
    <property type="component" value="Unassembled WGS sequence"/>
</dbReference>
<gene>
    <name evidence="1" type="ORF">LARSCL_LOCUS5334</name>
</gene>
<keyword evidence="2" id="KW-1185">Reference proteome</keyword>
<organism evidence="1 2">
    <name type="scientific">Larinioides sclopetarius</name>
    <dbReference type="NCBI Taxonomy" id="280406"/>
    <lineage>
        <taxon>Eukaryota</taxon>
        <taxon>Metazoa</taxon>
        <taxon>Ecdysozoa</taxon>
        <taxon>Arthropoda</taxon>
        <taxon>Chelicerata</taxon>
        <taxon>Arachnida</taxon>
        <taxon>Araneae</taxon>
        <taxon>Araneomorphae</taxon>
        <taxon>Entelegynae</taxon>
        <taxon>Araneoidea</taxon>
        <taxon>Araneidae</taxon>
        <taxon>Larinioides</taxon>
    </lineage>
</organism>
<proteinExistence type="predicted"/>